<feature type="region of interest" description="Disordered" evidence="1">
    <location>
        <begin position="1"/>
        <end position="129"/>
    </location>
</feature>
<evidence type="ECO:0000313" key="3">
    <source>
        <dbReference type="Proteomes" id="UP000186817"/>
    </source>
</evidence>
<feature type="region of interest" description="Disordered" evidence="1">
    <location>
        <begin position="580"/>
        <end position="600"/>
    </location>
</feature>
<dbReference type="EMBL" id="LSRX01000956">
    <property type="protein sequence ID" value="OLP85799.1"/>
    <property type="molecule type" value="Genomic_DNA"/>
</dbReference>
<dbReference type="Pfam" id="PF13385">
    <property type="entry name" value="Laminin_G_3"/>
    <property type="match status" value="1"/>
</dbReference>
<accession>A0A1Q9CS99</accession>
<dbReference type="SUPFAM" id="SSF49899">
    <property type="entry name" value="Concanavalin A-like lectins/glucanases"/>
    <property type="match status" value="1"/>
</dbReference>
<proteinExistence type="predicted"/>
<gene>
    <name evidence="2" type="ORF">AK812_SmicGene33181</name>
</gene>
<sequence length="600" mass="66546">MTGWQAMEDSRPTRAKRRSWLPACCSSQANEGGDPRLDAVASTPSKEEDYMGPEVSNVGRGYDGEQGNINAWSGEEQLSPPQKEPESETTPIQASFEPAAAPEAGKRNSGRARSTSADRAERAERSERAARAVPVIAAKPSTASGEDFETATGLSLVRTKLERCMLKDHELPLSDVLQAKVCAIRAMAEATVAYKFENAKQLKNLRDTLAAEQTALWARLIQVKELHQAISARVSEAVEVEDFSKAEEVYELQKLAEDCLKGFELDERQGGSADLTAGAISLGPASSLGLLEGDFTVEFWMRCHVDVSARTPLLTGDPSLVGSFPSLYVKPGGGLQLDFAGGNSYSSRMRLQQTKKWMHVAISYSFSPSDNDFKVSLFQDGLQVEFGSEIWAVNMDSELRLGPFPGKLAEFRVWDHARAADEVELWMTRRCQGDEPGLCCCLSLRPSRGLSDSTLDPGKALASGHFFADRGAFDGPVTWDGDCPSLLDDPAEDESVGDCRECGQKYTAKQARPDVLADSDPWSNDSLLRAWEWLDSSHETKVVERRREAERRQLESEARQVEERQRKEYLHWQEQQRQQEELELKRREDEAIEELKPSGS</sequence>
<dbReference type="OrthoDB" id="420492at2759"/>
<evidence type="ECO:0000313" key="2">
    <source>
        <dbReference type="EMBL" id="OLP85799.1"/>
    </source>
</evidence>
<dbReference type="Gene3D" id="2.60.120.200">
    <property type="match status" value="1"/>
</dbReference>
<protein>
    <recommendedName>
        <fullName evidence="4">LamG-like jellyroll fold domain-containing protein</fullName>
    </recommendedName>
</protein>
<evidence type="ECO:0000256" key="1">
    <source>
        <dbReference type="SAM" id="MobiDB-lite"/>
    </source>
</evidence>
<reference evidence="2 3" key="1">
    <citation type="submission" date="2016-02" db="EMBL/GenBank/DDBJ databases">
        <title>Genome analysis of coral dinoflagellate symbionts highlights evolutionary adaptations to a symbiotic lifestyle.</title>
        <authorList>
            <person name="Aranda M."/>
            <person name="Li Y."/>
            <person name="Liew Y.J."/>
            <person name="Baumgarten S."/>
            <person name="Simakov O."/>
            <person name="Wilson M."/>
            <person name="Piel J."/>
            <person name="Ashoor H."/>
            <person name="Bougouffa S."/>
            <person name="Bajic V.B."/>
            <person name="Ryu T."/>
            <person name="Ravasi T."/>
            <person name="Bayer T."/>
            <person name="Micklem G."/>
            <person name="Kim H."/>
            <person name="Bhak J."/>
            <person name="Lajeunesse T.C."/>
            <person name="Voolstra C.R."/>
        </authorList>
    </citation>
    <scope>NUCLEOTIDE SEQUENCE [LARGE SCALE GENOMIC DNA]</scope>
    <source>
        <strain evidence="2 3">CCMP2467</strain>
    </source>
</reference>
<name>A0A1Q9CS99_SYMMI</name>
<keyword evidence="3" id="KW-1185">Reference proteome</keyword>
<comment type="caution">
    <text evidence="2">The sequence shown here is derived from an EMBL/GenBank/DDBJ whole genome shotgun (WGS) entry which is preliminary data.</text>
</comment>
<dbReference type="InterPro" id="IPR013320">
    <property type="entry name" value="ConA-like_dom_sf"/>
</dbReference>
<dbReference type="Proteomes" id="UP000186817">
    <property type="component" value="Unassembled WGS sequence"/>
</dbReference>
<evidence type="ECO:0008006" key="4">
    <source>
        <dbReference type="Google" id="ProtNLM"/>
    </source>
</evidence>
<dbReference type="AlphaFoldDB" id="A0A1Q9CS99"/>
<feature type="compositionally biased region" description="Basic and acidic residues" evidence="1">
    <location>
        <begin position="116"/>
        <end position="129"/>
    </location>
</feature>
<organism evidence="2 3">
    <name type="scientific">Symbiodinium microadriaticum</name>
    <name type="common">Dinoflagellate</name>
    <name type="synonym">Zooxanthella microadriatica</name>
    <dbReference type="NCBI Taxonomy" id="2951"/>
    <lineage>
        <taxon>Eukaryota</taxon>
        <taxon>Sar</taxon>
        <taxon>Alveolata</taxon>
        <taxon>Dinophyceae</taxon>
        <taxon>Suessiales</taxon>
        <taxon>Symbiodiniaceae</taxon>
        <taxon>Symbiodinium</taxon>
    </lineage>
</organism>